<dbReference type="AlphaFoldDB" id="X0XUD1"/>
<organism evidence="1">
    <name type="scientific">marine sediment metagenome</name>
    <dbReference type="NCBI Taxonomy" id="412755"/>
    <lineage>
        <taxon>unclassified sequences</taxon>
        <taxon>metagenomes</taxon>
        <taxon>ecological metagenomes</taxon>
    </lineage>
</organism>
<sequence>DVDTNAPDAALRIRHGRSMARLARVVVPGLPHHVTQRGVGLTTGRPAGSDEFVRGLEKRLGRSLAAVVAQGEPVVEMTRSAVTSIPMR</sequence>
<feature type="non-terminal residue" evidence="1">
    <location>
        <position position="1"/>
    </location>
</feature>
<comment type="caution">
    <text evidence="1">The sequence shown here is derived from an EMBL/GenBank/DDBJ whole genome shotgun (WGS) entry which is preliminary data.</text>
</comment>
<evidence type="ECO:0000313" key="1">
    <source>
        <dbReference type="EMBL" id="GAG46920.1"/>
    </source>
</evidence>
<reference evidence="1" key="1">
    <citation type="journal article" date="2014" name="Front. Microbiol.">
        <title>High frequency of phylogenetically diverse reductive dehalogenase-homologous genes in deep subseafloor sedimentary metagenomes.</title>
        <authorList>
            <person name="Kawai M."/>
            <person name="Futagami T."/>
            <person name="Toyoda A."/>
            <person name="Takaki Y."/>
            <person name="Nishi S."/>
            <person name="Hori S."/>
            <person name="Arai W."/>
            <person name="Tsubouchi T."/>
            <person name="Morono Y."/>
            <person name="Uchiyama I."/>
            <person name="Ito T."/>
            <person name="Fujiyama A."/>
            <person name="Inagaki F."/>
            <person name="Takami H."/>
        </authorList>
    </citation>
    <scope>NUCLEOTIDE SEQUENCE</scope>
    <source>
        <strain evidence="1">Expedition CK06-06</strain>
    </source>
</reference>
<gene>
    <name evidence="1" type="ORF">S01H1_83651</name>
</gene>
<proteinExistence type="predicted"/>
<protein>
    <submittedName>
        <fullName evidence="1">Uncharacterized protein</fullName>
    </submittedName>
</protein>
<dbReference type="EMBL" id="BARS01056910">
    <property type="protein sequence ID" value="GAG46920.1"/>
    <property type="molecule type" value="Genomic_DNA"/>
</dbReference>
<accession>X0XUD1</accession>
<name>X0XUD1_9ZZZZ</name>